<keyword evidence="1 2" id="KW-0694">RNA-binding</keyword>
<feature type="region of interest" description="Disordered" evidence="3">
    <location>
        <begin position="170"/>
        <end position="255"/>
    </location>
</feature>
<dbReference type="PANTHER" id="PTHR45880">
    <property type="entry name" value="RNA-BINDING MOTIF PROTEIN, X-LINKED 2"/>
    <property type="match status" value="1"/>
</dbReference>
<dbReference type="InterPro" id="IPR035979">
    <property type="entry name" value="RBD_domain_sf"/>
</dbReference>
<gene>
    <name evidence="5" type="ORF">EB796_009307</name>
</gene>
<accession>A0A7J7K374</accession>
<evidence type="ECO:0000256" key="1">
    <source>
        <dbReference type="ARBA" id="ARBA00022884"/>
    </source>
</evidence>
<dbReference type="AlphaFoldDB" id="A0A7J7K374"/>
<dbReference type="GO" id="GO:0005686">
    <property type="term" value="C:U2 snRNP"/>
    <property type="evidence" value="ECO:0007669"/>
    <property type="project" value="TreeGrafter"/>
</dbReference>
<dbReference type="SUPFAM" id="SSF54928">
    <property type="entry name" value="RNA-binding domain, RBD"/>
    <property type="match status" value="1"/>
</dbReference>
<organism evidence="5 6">
    <name type="scientific">Bugula neritina</name>
    <name type="common">Brown bryozoan</name>
    <name type="synonym">Sertularia neritina</name>
    <dbReference type="NCBI Taxonomy" id="10212"/>
    <lineage>
        <taxon>Eukaryota</taxon>
        <taxon>Metazoa</taxon>
        <taxon>Spiralia</taxon>
        <taxon>Lophotrochozoa</taxon>
        <taxon>Bryozoa</taxon>
        <taxon>Gymnolaemata</taxon>
        <taxon>Cheilostomatida</taxon>
        <taxon>Flustrina</taxon>
        <taxon>Buguloidea</taxon>
        <taxon>Bugulidae</taxon>
        <taxon>Bugula</taxon>
    </lineage>
</organism>
<protein>
    <recommendedName>
        <fullName evidence="4">RRM domain-containing protein</fullName>
    </recommendedName>
</protein>
<name>A0A7J7K374_BUGNE</name>
<evidence type="ECO:0000313" key="6">
    <source>
        <dbReference type="Proteomes" id="UP000593567"/>
    </source>
</evidence>
<comment type="caution">
    <text evidence="5">The sequence shown here is derived from an EMBL/GenBank/DDBJ whole genome shotgun (WGS) entry which is preliminary data.</text>
</comment>
<dbReference type="GO" id="GO:0003723">
    <property type="term" value="F:RNA binding"/>
    <property type="evidence" value="ECO:0007669"/>
    <property type="project" value="UniProtKB-UniRule"/>
</dbReference>
<feature type="compositionally biased region" description="Polar residues" evidence="3">
    <location>
        <begin position="208"/>
        <end position="225"/>
    </location>
</feature>
<dbReference type="Gene3D" id="3.30.70.330">
    <property type="match status" value="1"/>
</dbReference>
<feature type="compositionally biased region" description="Basic residues" evidence="3">
    <location>
        <begin position="241"/>
        <end position="255"/>
    </location>
</feature>
<sequence length="255" mass="29569">MVRDKKTGKTKGYAFICYEDQRSTILAVDNFNTTKILQRTIRVDHVKDYKPPDQDDKNIDEVTKAVRAEGIAPCPLTPSDSGEDDEFLLPKKKKRKSEKKEKKKKKEKIKRRLGQKKSLTRKSRWDVSYYFINSISAGREEYRDVERADVKRHSSKYASVKDEKVDVGYNKYANSGRSDDRFNAQVQSQQSRSSRIARDSGGRERHGSPNTSSAHGSRAITSRQTSPRRRHRSKSPEPHRSRDRRRRSRSPARNK</sequence>
<dbReference type="InterPro" id="IPR000504">
    <property type="entry name" value="RRM_dom"/>
</dbReference>
<evidence type="ECO:0000256" key="3">
    <source>
        <dbReference type="SAM" id="MobiDB-lite"/>
    </source>
</evidence>
<dbReference type="InterPro" id="IPR012677">
    <property type="entry name" value="Nucleotide-bd_a/b_plait_sf"/>
</dbReference>
<feature type="domain" description="RRM" evidence="4">
    <location>
        <begin position="1"/>
        <end position="48"/>
    </location>
</feature>
<dbReference type="PANTHER" id="PTHR45880:SF1">
    <property type="entry name" value="RNA-BINDING MOTIF PROTEIN, X-LINKED 2"/>
    <property type="match status" value="1"/>
</dbReference>
<reference evidence="5" key="1">
    <citation type="submission" date="2020-06" db="EMBL/GenBank/DDBJ databases">
        <title>Draft genome of Bugula neritina, a colonial animal packing powerful symbionts and potential medicines.</title>
        <authorList>
            <person name="Rayko M."/>
        </authorList>
    </citation>
    <scope>NUCLEOTIDE SEQUENCE [LARGE SCALE GENOMIC DNA]</scope>
    <source>
        <strain evidence="5">Kwan_BN1</strain>
    </source>
</reference>
<dbReference type="GO" id="GO:0000398">
    <property type="term" value="P:mRNA splicing, via spliceosome"/>
    <property type="evidence" value="ECO:0007669"/>
    <property type="project" value="TreeGrafter"/>
</dbReference>
<keyword evidence="6" id="KW-1185">Reference proteome</keyword>
<feature type="region of interest" description="Disordered" evidence="3">
    <location>
        <begin position="70"/>
        <end position="117"/>
    </location>
</feature>
<dbReference type="Pfam" id="PF00076">
    <property type="entry name" value="RRM_1"/>
    <property type="match status" value="1"/>
</dbReference>
<feature type="compositionally biased region" description="Basic residues" evidence="3">
    <location>
        <begin position="90"/>
        <end position="117"/>
    </location>
</feature>
<evidence type="ECO:0000313" key="5">
    <source>
        <dbReference type="EMBL" id="KAF6032384.1"/>
    </source>
</evidence>
<dbReference type="EMBL" id="VXIV02001511">
    <property type="protein sequence ID" value="KAF6032384.1"/>
    <property type="molecule type" value="Genomic_DNA"/>
</dbReference>
<feature type="compositionally biased region" description="Basic and acidic residues" evidence="3">
    <location>
        <begin position="196"/>
        <end position="207"/>
    </location>
</feature>
<proteinExistence type="predicted"/>
<dbReference type="GO" id="GO:0071013">
    <property type="term" value="C:catalytic step 2 spliceosome"/>
    <property type="evidence" value="ECO:0007669"/>
    <property type="project" value="TreeGrafter"/>
</dbReference>
<dbReference type="PROSITE" id="PS50102">
    <property type="entry name" value="RRM"/>
    <property type="match status" value="1"/>
</dbReference>
<dbReference type="Proteomes" id="UP000593567">
    <property type="component" value="Unassembled WGS sequence"/>
</dbReference>
<dbReference type="OrthoDB" id="2573941at2759"/>
<dbReference type="InterPro" id="IPR051847">
    <property type="entry name" value="RNA_proc/Spliceosome_comp"/>
</dbReference>
<feature type="compositionally biased region" description="Low complexity" evidence="3">
    <location>
        <begin position="185"/>
        <end position="194"/>
    </location>
</feature>
<dbReference type="GO" id="GO:0071011">
    <property type="term" value="C:precatalytic spliceosome"/>
    <property type="evidence" value="ECO:0007669"/>
    <property type="project" value="TreeGrafter"/>
</dbReference>
<evidence type="ECO:0000259" key="4">
    <source>
        <dbReference type="PROSITE" id="PS50102"/>
    </source>
</evidence>
<evidence type="ECO:0000256" key="2">
    <source>
        <dbReference type="PROSITE-ProRule" id="PRU00176"/>
    </source>
</evidence>